<dbReference type="Proteomes" id="UP000050761">
    <property type="component" value="Unassembled WGS sequence"/>
</dbReference>
<evidence type="ECO:0000313" key="1">
    <source>
        <dbReference type="EMBL" id="VDP07787.1"/>
    </source>
</evidence>
<dbReference type="EMBL" id="UZAH01029769">
    <property type="protein sequence ID" value="VDP07787.1"/>
    <property type="molecule type" value="Genomic_DNA"/>
</dbReference>
<protein>
    <submittedName>
        <fullName evidence="3">Transposase</fullName>
    </submittedName>
</protein>
<reference evidence="3" key="2">
    <citation type="submission" date="2019-09" db="UniProtKB">
        <authorList>
            <consortium name="WormBaseParasite"/>
        </authorList>
    </citation>
    <scope>IDENTIFICATION</scope>
</reference>
<name>A0A183G5V4_HELPZ</name>
<dbReference type="WBParaSite" id="HPBE_0001704501-mRNA-1">
    <property type="protein sequence ID" value="HPBE_0001704501-mRNA-1"/>
    <property type="gene ID" value="HPBE_0001704501"/>
</dbReference>
<reference evidence="1 2" key="1">
    <citation type="submission" date="2018-11" db="EMBL/GenBank/DDBJ databases">
        <authorList>
            <consortium name="Pathogen Informatics"/>
        </authorList>
    </citation>
    <scope>NUCLEOTIDE SEQUENCE [LARGE SCALE GENOMIC DNA]</scope>
</reference>
<accession>A0A3P8A1V9</accession>
<gene>
    <name evidence="1" type="ORF">HPBE_LOCUS17044</name>
</gene>
<evidence type="ECO:0000313" key="3">
    <source>
        <dbReference type="WBParaSite" id="HPBE_0001704501-mRNA-1"/>
    </source>
</evidence>
<sequence length="73" mass="8300">MRLHAFYEAQEEVARNEKSFFKFGVGDFNAKIVMARKRSRGSKDLNLENITKTTVASLGFYPPFSFSTETLSS</sequence>
<accession>A0A183G5V4</accession>
<proteinExistence type="predicted"/>
<evidence type="ECO:0000313" key="2">
    <source>
        <dbReference type="Proteomes" id="UP000050761"/>
    </source>
</evidence>
<keyword evidence="2" id="KW-1185">Reference proteome</keyword>
<dbReference type="AlphaFoldDB" id="A0A183G5V4"/>
<organism evidence="2 3">
    <name type="scientific">Heligmosomoides polygyrus</name>
    <name type="common">Parasitic roundworm</name>
    <dbReference type="NCBI Taxonomy" id="6339"/>
    <lineage>
        <taxon>Eukaryota</taxon>
        <taxon>Metazoa</taxon>
        <taxon>Ecdysozoa</taxon>
        <taxon>Nematoda</taxon>
        <taxon>Chromadorea</taxon>
        <taxon>Rhabditida</taxon>
        <taxon>Rhabditina</taxon>
        <taxon>Rhabditomorpha</taxon>
        <taxon>Strongyloidea</taxon>
        <taxon>Heligmosomidae</taxon>
        <taxon>Heligmosomoides</taxon>
    </lineage>
</organism>